<keyword evidence="2" id="KW-0812">Transmembrane</keyword>
<dbReference type="Pfam" id="PF07690">
    <property type="entry name" value="MFS_1"/>
    <property type="match status" value="2"/>
</dbReference>
<dbReference type="InterPro" id="IPR036259">
    <property type="entry name" value="MFS_trans_sf"/>
</dbReference>
<feature type="transmembrane region" description="Helical" evidence="2">
    <location>
        <begin position="359"/>
        <end position="380"/>
    </location>
</feature>
<organism evidence="4">
    <name type="scientific">Chlorella variabilis</name>
    <name type="common">Green alga</name>
    <dbReference type="NCBI Taxonomy" id="554065"/>
    <lineage>
        <taxon>Eukaryota</taxon>
        <taxon>Viridiplantae</taxon>
        <taxon>Chlorophyta</taxon>
        <taxon>core chlorophytes</taxon>
        <taxon>Trebouxiophyceae</taxon>
        <taxon>Chlorellales</taxon>
        <taxon>Chlorellaceae</taxon>
        <taxon>Chlorella clade</taxon>
        <taxon>Chlorella</taxon>
    </lineage>
</organism>
<feature type="transmembrane region" description="Helical" evidence="2">
    <location>
        <begin position="274"/>
        <end position="300"/>
    </location>
</feature>
<name>E1Z3R3_CHLVA</name>
<dbReference type="Proteomes" id="UP000008141">
    <property type="component" value="Unassembled WGS sequence"/>
</dbReference>
<keyword evidence="2" id="KW-1133">Transmembrane helix</keyword>
<protein>
    <recommendedName>
        <fullName evidence="5">Major facilitator superfamily (MFS) profile domain-containing protein</fullName>
    </recommendedName>
</protein>
<dbReference type="AlphaFoldDB" id="E1Z3R3"/>
<sequence>MQGVNGVLQMLVALPAGYLADRHRRDTMLRAGAAVCAVAGAVLACALMLRPTVWMLGAAMALLGCYRGIYSAALEAIFADSIMQGRSGLYTRKYAVTVAASSCGPWISLALFHHLGNRWVAEDCRLVLLSGVTLMAVPLALMCAFDDDKTVAHGQEQQGQGREPMLPTTRSNGNSGTLTGPALEPPADQICQADGSATAAVDGAVVTVLVSVSDFIGTFASGMTIKFFAMYFMQSVLMTPAAVSLIGALSPIGVCAASLACQPLSNLFTRCLDILLLAAMAFLPTATAPARHLLVAVHLLRMAVANATRPLMRSVLMDFVPRRHRGKVNAVDSVRSFSWSGSAALGGFLIERIGFRRTFLVTAAIKTAAFVPLLLLLAYVPDGICLPAGTRLVRMQRLQRWQGTMASAAVAAAAPSSGGAGGNGCQADGLRQPLLDKKAFGS</sequence>
<dbReference type="PANTHER" id="PTHR23525:SF1">
    <property type="entry name" value="NODULIN-LIKE DOMAIN-CONTAINING PROTEIN"/>
    <property type="match status" value="1"/>
</dbReference>
<dbReference type="Gene3D" id="1.20.1250.20">
    <property type="entry name" value="MFS general substrate transporter like domains"/>
    <property type="match status" value="2"/>
</dbReference>
<feature type="transmembrane region" description="Helical" evidence="2">
    <location>
        <begin position="55"/>
        <end position="73"/>
    </location>
</feature>
<dbReference type="KEGG" id="cvr:CHLNCDRAFT_138179"/>
<reference evidence="3 4" key="1">
    <citation type="journal article" date="2010" name="Plant Cell">
        <title>The Chlorella variabilis NC64A genome reveals adaptation to photosymbiosis, coevolution with viruses, and cryptic sex.</title>
        <authorList>
            <person name="Blanc G."/>
            <person name="Duncan G."/>
            <person name="Agarkova I."/>
            <person name="Borodovsky M."/>
            <person name="Gurnon J."/>
            <person name="Kuo A."/>
            <person name="Lindquist E."/>
            <person name="Lucas S."/>
            <person name="Pangilinan J."/>
            <person name="Polle J."/>
            <person name="Salamov A."/>
            <person name="Terry A."/>
            <person name="Yamada T."/>
            <person name="Dunigan D.D."/>
            <person name="Grigoriev I.V."/>
            <person name="Claverie J.M."/>
            <person name="Van Etten J.L."/>
        </authorList>
    </citation>
    <scope>NUCLEOTIDE SEQUENCE [LARGE SCALE GENOMIC DNA]</scope>
    <source>
        <strain evidence="3 4">NC64A</strain>
    </source>
</reference>
<accession>E1Z3R3</accession>
<evidence type="ECO:0000313" key="4">
    <source>
        <dbReference type="Proteomes" id="UP000008141"/>
    </source>
</evidence>
<dbReference type="GO" id="GO:0022857">
    <property type="term" value="F:transmembrane transporter activity"/>
    <property type="evidence" value="ECO:0007669"/>
    <property type="project" value="InterPro"/>
</dbReference>
<feature type="transmembrane region" description="Helical" evidence="2">
    <location>
        <begin position="94"/>
        <end position="114"/>
    </location>
</feature>
<feature type="transmembrane region" description="Helical" evidence="2">
    <location>
        <begin position="28"/>
        <end position="49"/>
    </location>
</feature>
<dbReference type="OrthoDB" id="541403at2759"/>
<keyword evidence="2" id="KW-0472">Membrane</keyword>
<dbReference type="GeneID" id="17358935"/>
<evidence type="ECO:0000313" key="3">
    <source>
        <dbReference type="EMBL" id="EFN59526.1"/>
    </source>
</evidence>
<evidence type="ECO:0008006" key="5">
    <source>
        <dbReference type="Google" id="ProtNLM"/>
    </source>
</evidence>
<dbReference type="eggNOG" id="ENOG502QPTK">
    <property type="taxonomic scope" value="Eukaryota"/>
</dbReference>
<dbReference type="SUPFAM" id="SSF103473">
    <property type="entry name" value="MFS general substrate transporter"/>
    <property type="match status" value="1"/>
</dbReference>
<proteinExistence type="predicted"/>
<dbReference type="InterPro" id="IPR011701">
    <property type="entry name" value="MFS"/>
</dbReference>
<feature type="region of interest" description="Disordered" evidence="1">
    <location>
        <begin position="153"/>
        <end position="176"/>
    </location>
</feature>
<evidence type="ECO:0000256" key="1">
    <source>
        <dbReference type="SAM" id="MobiDB-lite"/>
    </source>
</evidence>
<gene>
    <name evidence="3" type="ORF">CHLNCDRAFT_138179</name>
</gene>
<dbReference type="RefSeq" id="XP_005851628.1">
    <property type="nucleotide sequence ID" value="XM_005851566.1"/>
</dbReference>
<keyword evidence="4" id="KW-1185">Reference proteome</keyword>
<feature type="transmembrane region" description="Helical" evidence="2">
    <location>
        <begin position="126"/>
        <end position="145"/>
    </location>
</feature>
<evidence type="ECO:0000256" key="2">
    <source>
        <dbReference type="SAM" id="Phobius"/>
    </source>
</evidence>
<dbReference type="EMBL" id="GL433836">
    <property type="protein sequence ID" value="EFN59526.1"/>
    <property type="molecule type" value="Genomic_DNA"/>
</dbReference>
<feature type="transmembrane region" description="Helical" evidence="2">
    <location>
        <begin position="231"/>
        <end position="254"/>
    </location>
</feature>
<dbReference type="PANTHER" id="PTHR23525">
    <property type="entry name" value="TRANSPORTER, PUTATIVE-RELATED"/>
    <property type="match status" value="1"/>
</dbReference>
<dbReference type="InParanoid" id="E1Z3R3"/>